<feature type="transmembrane region" description="Helical" evidence="7">
    <location>
        <begin position="240"/>
        <end position="258"/>
    </location>
</feature>
<dbReference type="EMBL" id="CAUYUJ010019625">
    <property type="protein sequence ID" value="CAK0892546.1"/>
    <property type="molecule type" value="Genomic_DNA"/>
</dbReference>
<evidence type="ECO:0000256" key="1">
    <source>
        <dbReference type="ARBA" id="ARBA00004141"/>
    </source>
</evidence>
<dbReference type="PANTHER" id="PTHR10778:SF13">
    <property type="entry name" value="ADENOSINE 3'-PHOSPHO 5'-PHOSPHOSULFATE TRANSPORTER 1"/>
    <property type="match status" value="1"/>
</dbReference>
<dbReference type="PANTHER" id="PTHR10778">
    <property type="entry name" value="SOLUTE CARRIER FAMILY 35 MEMBER B"/>
    <property type="match status" value="1"/>
</dbReference>
<protein>
    <submittedName>
        <fullName evidence="8">Uncharacterized protein</fullName>
    </submittedName>
</protein>
<feature type="region of interest" description="Disordered" evidence="6">
    <location>
        <begin position="357"/>
        <end position="378"/>
    </location>
</feature>
<feature type="transmembrane region" description="Helical" evidence="7">
    <location>
        <begin position="78"/>
        <end position="101"/>
    </location>
</feature>
<dbReference type="InterPro" id="IPR013657">
    <property type="entry name" value="SCL35B1-4/HUT1"/>
</dbReference>
<evidence type="ECO:0000256" key="4">
    <source>
        <dbReference type="ARBA" id="ARBA00022989"/>
    </source>
</evidence>
<dbReference type="Proteomes" id="UP001189429">
    <property type="component" value="Unassembled WGS sequence"/>
</dbReference>
<reference evidence="8" key="1">
    <citation type="submission" date="2023-10" db="EMBL/GenBank/DDBJ databases">
        <authorList>
            <person name="Chen Y."/>
            <person name="Shah S."/>
            <person name="Dougan E. K."/>
            <person name="Thang M."/>
            <person name="Chan C."/>
        </authorList>
    </citation>
    <scope>NUCLEOTIDE SEQUENCE [LARGE SCALE GENOMIC DNA]</scope>
</reference>
<keyword evidence="2" id="KW-0813">Transport</keyword>
<evidence type="ECO:0000313" key="8">
    <source>
        <dbReference type="EMBL" id="CAK0892546.1"/>
    </source>
</evidence>
<comment type="caution">
    <text evidence="8">The sequence shown here is derived from an EMBL/GenBank/DDBJ whole genome shotgun (WGS) entry which is preliminary data.</text>
</comment>
<evidence type="ECO:0000256" key="6">
    <source>
        <dbReference type="SAM" id="MobiDB-lite"/>
    </source>
</evidence>
<comment type="subcellular location">
    <subcellularLocation>
        <location evidence="1">Membrane</location>
        <topology evidence="1">Multi-pass membrane protein</topology>
    </subcellularLocation>
</comment>
<feature type="transmembrane region" description="Helical" evidence="7">
    <location>
        <begin position="203"/>
        <end position="219"/>
    </location>
</feature>
<keyword evidence="3 7" id="KW-0812">Transmembrane</keyword>
<evidence type="ECO:0000256" key="5">
    <source>
        <dbReference type="ARBA" id="ARBA00023136"/>
    </source>
</evidence>
<feature type="transmembrane region" description="Helical" evidence="7">
    <location>
        <begin position="169"/>
        <end position="191"/>
    </location>
</feature>
<feature type="transmembrane region" description="Helical" evidence="7">
    <location>
        <begin position="12"/>
        <end position="36"/>
    </location>
</feature>
<evidence type="ECO:0000256" key="7">
    <source>
        <dbReference type="SAM" id="Phobius"/>
    </source>
</evidence>
<proteinExistence type="predicted"/>
<evidence type="ECO:0000313" key="9">
    <source>
        <dbReference type="Proteomes" id="UP001189429"/>
    </source>
</evidence>
<feature type="transmembrane region" description="Helical" evidence="7">
    <location>
        <begin position="315"/>
        <end position="342"/>
    </location>
</feature>
<keyword evidence="9" id="KW-1185">Reference proteome</keyword>
<keyword evidence="4 7" id="KW-1133">Transmembrane helix</keyword>
<feature type="transmembrane region" description="Helical" evidence="7">
    <location>
        <begin position="278"/>
        <end position="303"/>
    </location>
</feature>
<evidence type="ECO:0000256" key="2">
    <source>
        <dbReference type="ARBA" id="ARBA00022448"/>
    </source>
</evidence>
<gene>
    <name evidence="8" type="ORF">PCOR1329_LOCUS72173</name>
</gene>
<organism evidence="8 9">
    <name type="scientific">Prorocentrum cordatum</name>
    <dbReference type="NCBI Taxonomy" id="2364126"/>
    <lineage>
        <taxon>Eukaryota</taxon>
        <taxon>Sar</taxon>
        <taxon>Alveolata</taxon>
        <taxon>Dinophyceae</taxon>
        <taxon>Prorocentrales</taxon>
        <taxon>Prorocentraceae</taxon>
        <taxon>Prorocentrum</taxon>
    </lineage>
</organism>
<accession>A0ABN9X000</accession>
<evidence type="ECO:0000256" key="3">
    <source>
        <dbReference type="ARBA" id="ARBA00022692"/>
    </source>
</evidence>
<sequence length="378" mass="41330">MPSSAGKAQPRHTWGALVLCGVYALGVVVSLAVYGLSQEKIMSRPYHSGTDLTEYLSAFSADAVPQPDPKEWPTADDYFQSSLFLVLVSRVVGFVFALVMMIANREPYGLQAGFFQYVLMAATTVAASKCQFDALMYVCFTLQILGKSFKMFPIMCWDFMVLGKNNRRVLDWIVGLLFTIGVICYVAGGHIFPARSSSGASGAWWGIGLMFGFFAFDSLTVSIQERAFADGASAKYNQMLYINLFSALLTSAMLFFQHDWAVTVAFCTSHPLVLMDAAIMSVSSLSANWFVFALVHGFGSLVFTGTMNIRQILSVVASVVAYHHHVTILQIVALSVCCWALLWQVLGDAWPKPSGEQTPLMGDANALEDGSAKRKVKA</sequence>
<name>A0ABN9X000_9DINO</name>
<dbReference type="Pfam" id="PF08449">
    <property type="entry name" value="UAA"/>
    <property type="match status" value="1"/>
</dbReference>
<keyword evidence="5 7" id="KW-0472">Membrane</keyword>